<evidence type="ECO:0000256" key="5">
    <source>
        <dbReference type="ARBA" id="ARBA00022692"/>
    </source>
</evidence>
<dbReference type="AlphaFoldDB" id="A0A502FUK0"/>
<sequence>MRRIGIKSIVLAASLAILSIGAADAAPQAAPIAPVAKPVEAAPVAAAPATTPAAPAAAPAAVSTDPMLAVDGAPAMAIDPKVGQPVDGLITIQPQVTPNGRQALWFHNWLLVPTITIITIFVLLLLIWVVIRYRKANNPVASKTSHNTILEVLWTGLPVLILLGLALPSIGLLQAQYKPAPKTAVTLKAIGNQWYWSYQYPDNGGFEITSNMLKEAGETGKGERARTAIDGPRLLATDNRVVLPVGVPIRLITTSNDVIHSWEIPAFWIKLDAVPGRLNETSFTIDKPGVYFGVCSELCGARHGYMPITVEAVTPAVYAQWVKAKGGTMPGAAAAPVTAEPAADVTANVTGPVADGAAATGPVRNTSATANAAGAGTVGQ</sequence>
<dbReference type="EMBL" id="RCZC01000003">
    <property type="protein sequence ID" value="TPG52932.1"/>
    <property type="molecule type" value="Genomic_DNA"/>
</dbReference>
<feature type="transmembrane region" description="Helical" evidence="17">
    <location>
        <begin position="109"/>
        <end position="131"/>
    </location>
</feature>
<dbReference type="PROSITE" id="PS50857">
    <property type="entry name" value="COX2_CUA"/>
    <property type="match status" value="1"/>
</dbReference>
<proteinExistence type="inferred from homology"/>
<comment type="subcellular location">
    <subcellularLocation>
        <location evidence="14">Cell membrane</location>
        <topology evidence="14">Multi-pass membrane protein</topology>
    </subcellularLocation>
    <subcellularLocation>
        <location evidence="1">Membrane</location>
        <topology evidence="1">Multi-pass membrane protein</topology>
    </subcellularLocation>
</comment>
<dbReference type="PROSITE" id="PS50999">
    <property type="entry name" value="COX2_TM"/>
    <property type="match status" value="1"/>
</dbReference>
<dbReference type="Proteomes" id="UP000319931">
    <property type="component" value="Unassembled WGS sequence"/>
</dbReference>
<dbReference type="SUPFAM" id="SSF81464">
    <property type="entry name" value="Cytochrome c oxidase subunit II-like, transmembrane region"/>
    <property type="match status" value="1"/>
</dbReference>
<dbReference type="InterPro" id="IPR001505">
    <property type="entry name" value="Copper_CuA"/>
</dbReference>
<dbReference type="PROSITE" id="PS00078">
    <property type="entry name" value="COX2"/>
    <property type="match status" value="1"/>
</dbReference>
<dbReference type="PANTHER" id="PTHR22888:SF9">
    <property type="entry name" value="CYTOCHROME C OXIDASE SUBUNIT 2"/>
    <property type="match status" value="1"/>
</dbReference>
<feature type="signal peptide" evidence="18">
    <location>
        <begin position="1"/>
        <end position="25"/>
    </location>
</feature>
<feature type="domain" description="Cytochrome oxidase subunit II copper A binding" evidence="19">
    <location>
        <begin position="182"/>
        <end position="324"/>
    </location>
</feature>
<feature type="domain" description="Cytochrome oxidase subunit II transmembrane region profile" evidence="20">
    <location>
        <begin position="84"/>
        <end position="180"/>
    </location>
</feature>
<evidence type="ECO:0000256" key="10">
    <source>
        <dbReference type="ARBA" id="ARBA00023008"/>
    </source>
</evidence>
<dbReference type="Pfam" id="PF02790">
    <property type="entry name" value="COX2_TM"/>
    <property type="match status" value="1"/>
</dbReference>
<feature type="region of interest" description="Disordered" evidence="16">
    <location>
        <begin position="357"/>
        <end position="380"/>
    </location>
</feature>
<evidence type="ECO:0000256" key="15">
    <source>
        <dbReference type="RuleBase" id="RU004024"/>
    </source>
</evidence>
<keyword evidence="9 17" id="KW-1133">Transmembrane helix</keyword>
<evidence type="ECO:0000256" key="6">
    <source>
        <dbReference type="ARBA" id="ARBA00022723"/>
    </source>
</evidence>
<keyword evidence="18" id="KW-0732">Signal</keyword>
<evidence type="ECO:0000256" key="18">
    <source>
        <dbReference type="SAM" id="SignalP"/>
    </source>
</evidence>
<dbReference type="RefSeq" id="WP_140850857.1">
    <property type="nucleotide sequence ID" value="NZ_RCZC01000003.1"/>
</dbReference>
<comment type="similarity">
    <text evidence="2 14">Belongs to the cytochrome c oxidase subunit 2 family.</text>
</comment>
<keyword evidence="6 15" id="KW-0479">Metal-binding</keyword>
<dbReference type="PANTHER" id="PTHR22888">
    <property type="entry name" value="CYTOCHROME C OXIDASE, SUBUNIT II"/>
    <property type="match status" value="1"/>
</dbReference>
<dbReference type="GO" id="GO:0004129">
    <property type="term" value="F:cytochrome-c oxidase activity"/>
    <property type="evidence" value="ECO:0007669"/>
    <property type="project" value="UniProtKB-EC"/>
</dbReference>
<dbReference type="PRINTS" id="PR01166">
    <property type="entry name" value="CYCOXIDASEII"/>
</dbReference>
<keyword evidence="5 14" id="KW-0812">Transmembrane</keyword>
<dbReference type="InterPro" id="IPR011759">
    <property type="entry name" value="Cyt_c_oxidase_su2_TM_dom"/>
</dbReference>
<dbReference type="Pfam" id="PF00116">
    <property type="entry name" value="COX2"/>
    <property type="match status" value="1"/>
</dbReference>
<keyword evidence="10 15" id="KW-0186">Copper</keyword>
<organism evidence="21 22">
    <name type="scientific">Sphingomonas glacialis</name>
    <dbReference type="NCBI Taxonomy" id="658225"/>
    <lineage>
        <taxon>Bacteria</taxon>
        <taxon>Pseudomonadati</taxon>
        <taxon>Pseudomonadota</taxon>
        <taxon>Alphaproteobacteria</taxon>
        <taxon>Sphingomonadales</taxon>
        <taxon>Sphingomonadaceae</taxon>
        <taxon>Sphingomonas</taxon>
    </lineage>
</organism>
<evidence type="ECO:0000256" key="16">
    <source>
        <dbReference type="SAM" id="MobiDB-lite"/>
    </source>
</evidence>
<dbReference type="Gene3D" id="1.10.287.90">
    <property type="match status" value="1"/>
</dbReference>
<evidence type="ECO:0000313" key="22">
    <source>
        <dbReference type="Proteomes" id="UP000319931"/>
    </source>
</evidence>
<evidence type="ECO:0000256" key="8">
    <source>
        <dbReference type="ARBA" id="ARBA00022982"/>
    </source>
</evidence>
<dbReference type="Gene3D" id="2.60.40.420">
    <property type="entry name" value="Cupredoxins - blue copper proteins"/>
    <property type="match status" value="1"/>
</dbReference>
<dbReference type="GO" id="GO:0005886">
    <property type="term" value="C:plasma membrane"/>
    <property type="evidence" value="ECO:0007669"/>
    <property type="project" value="UniProtKB-SubCell"/>
</dbReference>
<feature type="chain" id="PRO_5021393553" description="Cytochrome c oxidase subunit 2" evidence="18">
    <location>
        <begin position="26"/>
        <end position="380"/>
    </location>
</feature>
<dbReference type="InterPro" id="IPR045187">
    <property type="entry name" value="CcO_II"/>
</dbReference>
<name>A0A502FUK0_9SPHN</name>
<comment type="catalytic activity">
    <reaction evidence="13 15">
        <text>4 Fe(II)-[cytochrome c] + O2 + 8 H(+)(in) = 4 Fe(III)-[cytochrome c] + 2 H2O + 4 H(+)(out)</text>
        <dbReference type="Rhea" id="RHEA:11436"/>
        <dbReference type="Rhea" id="RHEA-COMP:10350"/>
        <dbReference type="Rhea" id="RHEA-COMP:14399"/>
        <dbReference type="ChEBI" id="CHEBI:15377"/>
        <dbReference type="ChEBI" id="CHEBI:15378"/>
        <dbReference type="ChEBI" id="CHEBI:15379"/>
        <dbReference type="ChEBI" id="CHEBI:29033"/>
        <dbReference type="ChEBI" id="CHEBI:29034"/>
        <dbReference type="EC" id="7.1.1.9"/>
    </reaction>
</comment>
<evidence type="ECO:0000256" key="7">
    <source>
        <dbReference type="ARBA" id="ARBA00022967"/>
    </source>
</evidence>
<keyword evidence="11 17" id="KW-0472">Membrane</keyword>
<dbReference type="CDD" id="cd13912">
    <property type="entry name" value="CcO_II_C"/>
    <property type="match status" value="1"/>
</dbReference>
<comment type="function">
    <text evidence="12 15">Subunits I and II form the functional core of the enzyme complex. Electrons originating in cytochrome c are transferred via heme a and Cu(A) to the binuclear center formed by heme a3 and Cu(B).</text>
</comment>
<evidence type="ECO:0000256" key="11">
    <source>
        <dbReference type="ARBA" id="ARBA00023136"/>
    </source>
</evidence>
<dbReference type="InterPro" id="IPR034210">
    <property type="entry name" value="CcO_II_C"/>
</dbReference>
<dbReference type="SUPFAM" id="SSF49503">
    <property type="entry name" value="Cupredoxins"/>
    <property type="match status" value="1"/>
</dbReference>
<comment type="cofactor">
    <cofactor evidence="15">
        <name>Cu cation</name>
        <dbReference type="ChEBI" id="CHEBI:23378"/>
    </cofactor>
    <text evidence="15">Binds a copper A center.</text>
</comment>
<dbReference type="InterPro" id="IPR002429">
    <property type="entry name" value="CcO_II-like_C"/>
</dbReference>
<keyword evidence="4 14" id="KW-0679">Respiratory chain</keyword>
<dbReference type="InterPro" id="IPR008972">
    <property type="entry name" value="Cupredoxin"/>
</dbReference>
<evidence type="ECO:0000256" key="12">
    <source>
        <dbReference type="ARBA" id="ARBA00024688"/>
    </source>
</evidence>
<gene>
    <name evidence="21" type="primary">coxB</name>
    <name evidence="21" type="ORF">EAH76_13875</name>
</gene>
<keyword evidence="22" id="KW-1185">Reference proteome</keyword>
<dbReference type="InterPro" id="IPR036257">
    <property type="entry name" value="Cyt_c_oxidase_su2_TM_sf"/>
</dbReference>
<keyword evidence="8 14" id="KW-0249">Electron transport</keyword>
<evidence type="ECO:0000256" key="3">
    <source>
        <dbReference type="ARBA" id="ARBA00022448"/>
    </source>
</evidence>
<evidence type="ECO:0000256" key="9">
    <source>
        <dbReference type="ARBA" id="ARBA00022989"/>
    </source>
</evidence>
<comment type="caution">
    <text evidence="21">The sequence shown here is derived from an EMBL/GenBank/DDBJ whole genome shotgun (WGS) entry which is preliminary data.</text>
</comment>
<keyword evidence="7" id="KW-1278">Translocase</keyword>
<evidence type="ECO:0000256" key="2">
    <source>
        <dbReference type="ARBA" id="ARBA00007866"/>
    </source>
</evidence>
<evidence type="ECO:0000256" key="14">
    <source>
        <dbReference type="RuleBase" id="RU000456"/>
    </source>
</evidence>
<dbReference type="GO" id="GO:0016491">
    <property type="term" value="F:oxidoreductase activity"/>
    <property type="evidence" value="ECO:0007669"/>
    <property type="project" value="UniProtKB-KW"/>
</dbReference>
<evidence type="ECO:0000256" key="17">
    <source>
        <dbReference type="SAM" id="Phobius"/>
    </source>
</evidence>
<dbReference type="EC" id="7.1.1.9" evidence="15"/>
<keyword evidence="21" id="KW-0560">Oxidoreductase</keyword>
<evidence type="ECO:0000256" key="13">
    <source>
        <dbReference type="ARBA" id="ARBA00047816"/>
    </source>
</evidence>
<evidence type="ECO:0000259" key="19">
    <source>
        <dbReference type="PROSITE" id="PS50857"/>
    </source>
</evidence>
<dbReference type="NCBIfam" id="TIGR02866">
    <property type="entry name" value="CoxB"/>
    <property type="match status" value="1"/>
</dbReference>
<evidence type="ECO:0000259" key="20">
    <source>
        <dbReference type="PROSITE" id="PS50999"/>
    </source>
</evidence>
<dbReference type="GO" id="GO:0042773">
    <property type="term" value="P:ATP synthesis coupled electron transport"/>
    <property type="evidence" value="ECO:0007669"/>
    <property type="project" value="TreeGrafter"/>
</dbReference>
<dbReference type="InterPro" id="IPR014222">
    <property type="entry name" value="Cyt_c_oxidase_su2"/>
</dbReference>
<dbReference type="GO" id="GO:0005507">
    <property type="term" value="F:copper ion binding"/>
    <property type="evidence" value="ECO:0007669"/>
    <property type="project" value="InterPro"/>
</dbReference>
<evidence type="ECO:0000256" key="4">
    <source>
        <dbReference type="ARBA" id="ARBA00022660"/>
    </source>
</evidence>
<feature type="transmembrane region" description="Helical" evidence="17">
    <location>
        <begin position="152"/>
        <end position="173"/>
    </location>
</feature>
<reference evidence="21 22" key="1">
    <citation type="journal article" date="2019" name="Environ. Microbiol.">
        <title>Species interactions and distinct microbial communities in high Arctic permafrost affected cryosols are associated with the CH4 and CO2 gas fluxes.</title>
        <authorList>
            <person name="Altshuler I."/>
            <person name="Hamel J."/>
            <person name="Turney S."/>
            <person name="Magnuson E."/>
            <person name="Levesque R."/>
            <person name="Greer C."/>
            <person name="Whyte L.G."/>
        </authorList>
    </citation>
    <scope>NUCLEOTIDE SEQUENCE [LARGE SCALE GENOMIC DNA]</scope>
    <source>
        <strain evidence="21 22">E6.1</strain>
    </source>
</reference>
<accession>A0A502FUK0</accession>
<evidence type="ECO:0000313" key="21">
    <source>
        <dbReference type="EMBL" id="TPG52932.1"/>
    </source>
</evidence>
<feature type="compositionally biased region" description="Low complexity" evidence="16">
    <location>
        <begin position="365"/>
        <end position="380"/>
    </location>
</feature>
<protein>
    <recommendedName>
        <fullName evidence="15">Cytochrome c oxidase subunit 2</fullName>
        <ecNumber evidence="15">7.1.1.9</ecNumber>
    </recommendedName>
</protein>
<evidence type="ECO:0000256" key="1">
    <source>
        <dbReference type="ARBA" id="ARBA00004141"/>
    </source>
</evidence>
<keyword evidence="3 14" id="KW-0813">Transport</keyword>
<dbReference type="OrthoDB" id="9781261at2"/>